<dbReference type="InterPro" id="IPR044210">
    <property type="entry name" value="Tfc3-like"/>
</dbReference>
<accession>A0ABQ9UWW7</accession>
<proteinExistence type="predicted"/>
<gene>
    <name evidence="1" type="ORF">P7K49_019172</name>
</gene>
<name>A0ABQ9UWW7_SAGOE</name>
<dbReference type="PANTHER" id="PTHR15180:SF1">
    <property type="entry name" value="GENERAL TRANSCRIPTION FACTOR 3C POLYPEPTIDE 1"/>
    <property type="match status" value="1"/>
</dbReference>
<comment type="caution">
    <text evidence="1">The sequence shown here is derived from an EMBL/GenBank/DDBJ whole genome shotgun (WGS) entry which is preliminary data.</text>
</comment>
<evidence type="ECO:0000313" key="1">
    <source>
        <dbReference type="EMBL" id="KAK2101506.1"/>
    </source>
</evidence>
<evidence type="ECO:0000313" key="2">
    <source>
        <dbReference type="Proteomes" id="UP001266305"/>
    </source>
</evidence>
<keyword evidence="2" id="KW-1185">Reference proteome</keyword>
<sequence>MDSHLNLPMYKGMMEAMLYHIMTRPGIPESCLLCHYQGVLQPVAVLELLQVRGLPGLSRSWRRLGGLEGPAVMCKLQAATILLTCTSSPSLFWAVPQCPLAAPRCWPGWKMGCLGCLPLMLSLCEGSLNHELTGHLGQGAAPWCGCFLLGRQLPCAPRAQHGWGLQLLWQLGA</sequence>
<protein>
    <submittedName>
        <fullName evidence="1">Uncharacterized protein</fullName>
    </submittedName>
</protein>
<organism evidence="1 2">
    <name type="scientific">Saguinus oedipus</name>
    <name type="common">Cotton-top tamarin</name>
    <name type="synonym">Oedipomidas oedipus</name>
    <dbReference type="NCBI Taxonomy" id="9490"/>
    <lineage>
        <taxon>Eukaryota</taxon>
        <taxon>Metazoa</taxon>
        <taxon>Chordata</taxon>
        <taxon>Craniata</taxon>
        <taxon>Vertebrata</taxon>
        <taxon>Euteleostomi</taxon>
        <taxon>Mammalia</taxon>
        <taxon>Eutheria</taxon>
        <taxon>Euarchontoglires</taxon>
        <taxon>Primates</taxon>
        <taxon>Haplorrhini</taxon>
        <taxon>Platyrrhini</taxon>
        <taxon>Cebidae</taxon>
        <taxon>Callitrichinae</taxon>
        <taxon>Saguinus</taxon>
    </lineage>
</organism>
<reference evidence="1 2" key="1">
    <citation type="submission" date="2023-05" db="EMBL/GenBank/DDBJ databases">
        <title>B98-5 Cell Line De Novo Hybrid Assembly: An Optical Mapping Approach.</title>
        <authorList>
            <person name="Kananen K."/>
            <person name="Auerbach J.A."/>
            <person name="Kautto E."/>
            <person name="Blachly J.S."/>
        </authorList>
    </citation>
    <scope>NUCLEOTIDE SEQUENCE [LARGE SCALE GENOMIC DNA]</scope>
    <source>
        <strain evidence="1">B95-8</strain>
        <tissue evidence="1">Cell line</tissue>
    </source>
</reference>
<dbReference type="PANTHER" id="PTHR15180">
    <property type="entry name" value="GENERAL TRANSCRIPTION FACTOR 3C POLYPEPTIDE 1"/>
    <property type="match status" value="1"/>
</dbReference>
<dbReference type="EMBL" id="JASSZA010000009">
    <property type="protein sequence ID" value="KAK2101506.1"/>
    <property type="molecule type" value="Genomic_DNA"/>
</dbReference>
<dbReference type="Proteomes" id="UP001266305">
    <property type="component" value="Unassembled WGS sequence"/>
</dbReference>